<keyword evidence="9" id="KW-1185">Reference proteome</keyword>
<keyword evidence="4" id="KW-0235">DNA replication</keyword>
<evidence type="ECO:0000256" key="3">
    <source>
        <dbReference type="RuleBase" id="RU000641"/>
    </source>
</evidence>
<dbReference type="PANTHER" id="PTHR11352">
    <property type="entry name" value="PROLIFERATING CELL NUCLEAR ANTIGEN"/>
    <property type="match status" value="1"/>
</dbReference>
<reference evidence="8" key="1">
    <citation type="submission" date="2024-10" db="EMBL/GenBank/DDBJ databases">
        <authorList>
            <person name="Ryan C."/>
        </authorList>
    </citation>
    <scope>NUCLEOTIDE SEQUENCE [LARGE SCALE GENOMIC DNA]</scope>
</reference>
<protein>
    <recommendedName>
        <fullName evidence="3">DNA sliding clamp PCNA</fullName>
    </recommendedName>
</protein>
<dbReference type="HAMAP" id="MF_00317">
    <property type="entry name" value="DNApol_clamp_arch"/>
    <property type="match status" value="1"/>
</dbReference>
<name>A0ABC9CES2_9POAL</name>
<feature type="region of interest" description="Disordered" evidence="5">
    <location>
        <begin position="267"/>
        <end position="288"/>
    </location>
</feature>
<keyword evidence="2 4" id="KW-0238">DNA-binding</keyword>
<feature type="domain" description="Proliferating cell nuclear antigen PCNA C-terminal" evidence="7">
    <location>
        <begin position="134"/>
        <end position="260"/>
    </location>
</feature>
<dbReference type="GO" id="GO:0003677">
    <property type="term" value="F:DNA binding"/>
    <property type="evidence" value="ECO:0007669"/>
    <property type="project" value="UniProtKB-KW"/>
</dbReference>
<dbReference type="EMBL" id="OZ075139">
    <property type="protein sequence ID" value="CAL5016603.1"/>
    <property type="molecule type" value="Genomic_DNA"/>
</dbReference>
<comment type="function">
    <text evidence="3">This protein is an auxiliary protein of DNA polymerase delta and is involved in the control of eukaryotic DNA replication by increasing the polymerase's processivity during elongation of the leading strand.</text>
</comment>
<comment type="subcellular location">
    <subcellularLocation>
        <location evidence="3">Nucleus</location>
    </subcellularLocation>
</comment>
<keyword evidence="3" id="KW-0539">Nucleus</keyword>
<gene>
    <name evidence="8" type="ORF">URODEC1_LOCUS73315</name>
</gene>
<evidence type="ECO:0000256" key="2">
    <source>
        <dbReference type="ARBA" id="ARBA00023125"/>
    </source>
</evidence>
<dbReference type="Gene3D" id="3.70.10.10">
    <property type="match status" value="1"/>
</dbReference>
<dbReference type="Proteomes" id="UP001497457">
    <property type="component" value="Chromosome 29rd"/>
</dbReference>
<feature type="domain" description="Proliferating cell nuclear antigen PCNA N-terminal" evidence="6">
    <location>
        <begin position="1"/>
        <end position="119"/>
    </location>
</feature>
<evidence type="ECO:0000256" key="4">
    <source>
        <dbReference type="RuleBase" id="RU003671"/>
    </source>
</evidence>
<dbReference type="NCBIfam" id="TIGR00590">
    <property type="entry name" value="pcna"/>
    <property type="match status" value="1"/>
</dbReference>
<dbReference type="GO" id="GO:0006260">
    <property type="term" value="P:DNA replication"/>
    <property type="evidence" value="ECO:0007669"/>
    <property type="project" value="UniProtKB-KW"/>
</dbReference>
<dbReference type="InterPro" id="IPR046938">
    <property type="entry name" value="DNA_clamp_sf"/>
</dbReference>
<proteinExistence type="inferred from homology"/>
<dbReference type="CDD" id="cd00577">
    <property type="entry name" value="PCNA"/>
    <property type="match status" value="1"/>
</dbReference>
<evidence type="ECO:0000313" key="9">
    <source>
        <dbReference type="Proteomes" id="UP001497457"/>
    </source>
</evidence>
<evidence type="ECO:0000313" key="8">
    <source>
        <dbReference type="EMBL" id="CAL5016603.1"/>
    </source>
</evidence>
<evidence type="ECO:0000256" key="1">
    <source>
        <dbReference type="ARBA" id="ARBA00010462"/>
    </source>
</evidence>
<evidence type="ECO:0000256" key="5">
    <source>
        <dbReference type="SAM" id="MobiDB-lite"/>
    </source>
</evidence>
<evidence type="ECO:0000259" key="7">
    <source>
        <dbReference type="Pfam" id="PF02747"/>
    </source>
</evidence>
<dbReference type="Pfam" id="PF02747">
    <property type="entry name" value="PCNA_C"/>
    <property type="match status" value="1"/>
</dbReference>
<dbReference type="Pfam" id="PF00705">
    <property type="entry name" value="PCNA_N"/>
    <property type="match status" value="1"/>
</dbReference>
<dbReference type="InterPro" id="IPR022649">
    <property type="entry name" value="Pr_cel_nuc_antig_C"/>
</dbReference>
<dbReference type="GO" id="GO:0005634">
    <property type="term" value="C:nucleus"/>
    <property type="evidence" value="ECO:0007669"/>
    <property type="project" value="UniProtKB-SubCell"/>
</dbReference>
<evidence type="ECO:0000259" key="6">
    <source>
        <dbReference type="Pfam" id="PF00705"/>
    </source>
</evidence>
<dbReference type="InterPro" id="IPR022648">
    <property type="entry name" value="Pr_cel_nuc_antig_N"/>
</dbReference>
<dbReference type="PRINTS" id="PR00339">
    <property type="entry name" value="PCNACYCLIN"/>
</dbReference>
<dbReference type="AlphaFoldDB" id="A0ABC9CES2"/>
<sequence>MLELELKKGSLFEKVLEATLDLVDQASVNCSSTGFSLRAMDTKLVAIVSLLFPSEVFERYRCDDDHSMDISIADMVEALRCANKDDVITIMADDYNGITLTFESPKKDIIAEYDLLFVDAESHCFDIPDLQDLDSKYQAIIRMPSAEFMHICKDLGSNCDDVVISVTKEDVTFCASGESESFRKIYRQNKTLDESEEATATHVDMREPVSLILDLSYMNSCVKLFALFDKVTICLSNTIPMMVEHKIKEKGYIRYFMAPKVEIEIEEEKEGKTENEEAGTEGNKTMQD</sequence>
<dbReference type="InterPro" id="IPR000730">
    <property type="entry name" value="Pr_cel_nuc_antig"/>
</dbReference>
<dbReference type="SUPFAM" id="SSF55979">
    <property type="entry name" value="DNA clamp"/>
    <property type="match status" value="2"/>
</dbReference>
<dbReference type="PANTHER" id="PTHR11352:SF0">
    <property type="entry name" value="PROLIFERATING CELL NUCLEAR ANTIGEN"/>
    <property type="match status" value="1"/>
</dbReference>
<organism evidence="8 9">
    <name type="scientific">Urochloa decumbens</name>
    <dbReference type="NCBI Taxonomy" id="240449"/>
    <lineage>
        <taxon>Eukaryota</taxon>
        <taxon>Viridiplantae</taxon>
        <taxon>Streptophyta</taxon>
        <taxon>Embryophyta</taxon>
        <taxon>Tracheophyta</taxon>
        <taxon>Spermatophyta</taxon>
        <taxon>Magnoliopsida</taxon>
        <taxon>Liliopsida</taxon>
        <taxon>Poales</taxon>
        <taxon>Poaceae</taxon>
        <taxon>PACMAD clade</taxon>
        <taxon>Panicoideae</taxon>
        <taxon>Panicodae</taxon>
        <taxon>Paniceae</taxon>
        <taxon>Melinidinae</taxon>
        <taxon>Urochloa</taxon>
    </lineage>
</organism>
<comment type="similarity">
    <text evidence="1 4">Belongs to the PCNA family.</text>
</comment>
<accession>A0ABC9CES2</accession>